<protein>
    <submittedName>
        <fullName evidence="2">Uncharacterized protein</fullName>
    </submittedName>
</protein>
<dbReference type="AlphaFoldDB" id="A0AAE1L3W6"/>
<sequence>MRLEVWWFVLHQPVQLPYLAPPQPQPQPQPGFPAALFTSAPCASAGWPRAGHASRAGGEREQWQPAVSLLSPHIPLPQLPTTPHHTSHGRETFPMSLLLQRLHSSQSPQSPHEKETWTLAPDFNPLSRKLTPFTPDIIFTDISRSTSNNECCCCSITLLHNSSPTRNRPATAGTSS</sequence>
<dbReference type="Proteomes" id="UP001286313">
    <property type="component" value="Unassembled WGS sequence"/>
</dbReference>
<dbReference type="EMBL" id="JAWQEG010002338">
    <property type="protein sequence ID" value="KAK3872629.1"/>
    <property type="molecule type" value="Genomic_DNA"/>
</dbReference>
<proteinExistence type="predicted"/>
<accession>A0AAE1L3W6</accession>
<gene>
    <name evidence="2" type="ORF">Pcinc_002083</name>
    <name evidence="1" type="ORF">Pcinc_022302</name>
</gene>
<evidence type="ECO:0000313" key="1">
    <source>
        <dbReference type="EMBL" id="KAK3872629.1"/>
    </source>
</evidence>
<keyword evidence="3" id="KW-1185">Reference proteome</keyword>
<organism evidence="2 3">
    <name type="scientific">Petrolisthes cinctipes</name>
    <name type="common">Flat porcelain crab</name>
    <dbReference type="NCBI Taxonomy" id="88211"/>
    <lineage>
        <taxon>Eukaryota</taxon>
        <taxon>Metazoa</taxon>
        <taxon>Ecdysozoa</taxon>
        <taxon>Arthropoda</taxon>
        <taxon>Crustacea</taxon>
        <taxon>Multicrustacea</taxon>
        <taxon>Malacostraca</taxon>
        <taxon>Eumalacostraca</taxon>
        <taxon>Eucarida</taxon>
        <taxon>Decapoda</taxon>
        <taxon>Pleocyemata</taxon>
        <taxon>Anomura</taxon>
        <taxon>Galatheoidea</taxon>
        <taxon>Porcellanidae</taxon>
        <taxon>Petrolisthes</taxon>
    </lineage>
</organism>
<evidence type="ECO:0000313" key="3">
    <source>
        <dbReference type="Proteomes" id="UP001286313"/>
    </source>
</evidence>
<comment type="caution">
    <text evidence="2">The sequence shown here is derived from an EMBL/GenBank/DDBJ whole genome shotgun (WGS) entry which is preliminary data.</text>
</comment>
<name>A0AAE1L3W6_PETCI</name>
<evidence type="ECO:0000313" key="2">
    <source>
        <dbReference type="EMBL" id="KAK3894142.1"/>
    </source>
</evidence>
<reference evidence="2" key="1">
    <citation type="submission" date="2023-10" db="EMBL/GenBank/DDBJ databases">
        <title>Genome assemblies of two species of porcelain crab, Petrolisthes cinctipes and Petrolisthes manimaculis (Anomura: Porcellanidae).</title>
        <authorList>
            <person name="Angst P."/>
        </authorList>
    </citation>
    <scope>NUCLEOTIDE SEQUENCE</scope>
    <source>
        <strain evidence="2">PB745_01</strain>
        <tissue evidence="2">Gill</tissue>
    </source>
</reference>
<dbReference type="EMBL" id="JAWQEG010000141">
    <property type="protein sequence ID" value="KAK3894142.1"/>
    <property type="molecule type" value="Genomic_DNA"/>
</dbReference>